<evidence type="ECO:0000256" key="8">
    <source>
        <dbReference type="ARBA" id="ARBA00022741"/>
    </source>
</evidence>
<keyword evidence="7" id="KW-0677">Repeat</keyword>
<keyword evidence="3" id="KW-0433">Leucine-rich repeat</keyword>
<dbReference type="Gene3D" id="1.10.510.10">
    <property type="entry name" value="Transferase(Phosphotransferase) domain 1"/>
    <property type="match status" value="1"/>
</dbReference>
<feature type="binding site" evidence="14">
    <location>
        <position position="414"/>
    </location>
    <ligand>
        <name>ATP</name>
        <dbReference type="ChEBI" id="CHEBI:30616"/>
    </ligand>
</feature>
<accession>A0ABU6RAG9</accession>
<evidence type="ECO:0000259" key="16">
    <source>
        <dbReference type="PROSITE" id="PS50011"/>
    </source>
</evidence>
<dbReference type="InterPro" id="IPR045874">
    <property type="entry name" value="LRK10/LRL21-25-like"/>
</dbReference>
<evidence type="ECO:0000256" key="15">
    <source>
        <dbReference type="SAM" id="Phobius"/>
    </source>
</evidence>
<evidence type="ECO:0000256" key="4">
    <source>
        <dbReference type="ARBA" id="ARBA00022679"/>
    </source>
</evidence>
<evidence type="ECO:0000256" key="7">
    <source>
        <dbReference type="ARBA" id="ARBA00022737"/>
    </source>
</evidence>
<dbReference type="InterPro" id="IPR017441">
    <property type="entry name" value="Protein_kinase_ATP_BS"/>
</dbReference>
<organism evidence="17 18">
    <name type="scientific">Stylosanthes scabra</name>
    <dbReference type="NCBI Taxonomy" id="79078"/>
    <lineage>
        <taxon>Eukaryota</taxon>
        <taxon>Viridiplantae</taxon>
        <taxon>Streptophyta</taxon>
        <taxon>Embryophyta</taxon>
        <taxon>Tracheophyta</taxon>
        <taxon>Spermatophyta</taxon>
        <taxon>Magnoliopsida</taxon>
        <taxon>eudicotyledons</taxon>
        <taxon>Gunneridae</taxon>
        <taxon>Pentapetalae</taxon>
        <taxon>rosids</taxon>
        <taxon>fabids</taxon>
        <taxon>Fabales</taxon>
        <taxon>Fabaceae</taxon>
        <taxon>Papilionoideae</taxon>
        <taxon>50 kb inversion clade</taxon>
        <taxon>dalbergioids sensu lato</taxon>
        <taxon>Dalbergieae</taxon>
        <taxon>Pterocarpus clade</taxon>
        <taxon>Stylosanthes</taxon>
    </lineage>
</organism>
<dbReference type="InterPro" id="IPR008271">
    <property type="entry name" value="Ser/Thr_kinase_AS"/>
</dbReference>
<evidence type="ECO:0000256" key="5">
    <source>
        <dbReference type="ARBA" id="ARBA00022692"/>
    </source>
</evidence>
<evidence type="ECO:0000256" key="6">
    <source>
        <dbReference type="ARBA" id="ARBA00022729"/>
    </source>
</evidence>
<dbReference type="PROSITE" id="PS50011">
    <property type="entry name" value="PROTEIN_KINASE_DOM"/>
    <property type="match status" value="1"/>
</dbReference>
<dbReference type="Gene3D" id="3.30.200.20">
    <property type="entry name" value="Phosphorylase Kinase, domain 1"/>
    <property type="match status" value="1"/>
</dbReference>
<keyword evidence="11 15" id="KW-1133">Transmembrane helix</keyword>
<dbReference type="PROSITE" id="PS00108">
    <property type="entry name" value="PROTEIN_KINASE_ST"/>
    <property type="match status" value="1"/>
</dbReference>
<evidence type="ECO:0000256" key="2">
    <source>
        <dbReference type="ARBA" id="ARBA00022527"/>
    </source>
</evidence>
<proteinExistence type="predicted"/>
<keyword evidence="12 15" id="KW-0472">Membrane</keyword>
<feature type="domain" description="Protein kinase" evidence="16">
    <location>
        <begin position="385"/>
        <end position="665"/>
    </location>
</feature>
<keyword evidence="2" id="KW-0723">Serine/threonine-protein kinase</keyword>
<dbReference type="InterPro" id="IPR001611">
    <property type="entry name" value="Leu-rich_rpt"/>
</dbReference>
<keyword evidence="10 14" id="KW-0067">ATP-binding</keyword>
<keyword evidence="5 15" id="KW-0812">Transmembrane</keyword>
<evidence type="ECO:0000256" key="14">
    <source>
        <dbReference type="PROSITE-ProRule" id="PRU10141"/>
    </source>
</evidence>
<dbReference type="SMART" id="SM00220">
    <property type="entry name" value="S_TKc"/>
    <property type="match status" value="1"/>
</dbReference>
<feature type="transmembrane region" description="Helical" evidence="15">
    <location>
        <begin position="174"/>
        <end position="195"/>
    </location>
</feature>
<dbReference type="EMBL" id="JASCZI010030303">
    <property type="protein sequence ID" value="MED6120984.1"/>
    <property type="molecule type" value="Genomic_DNA"/>
</dbReference>
<dbReference type="Proteomes" id="UP001341840">
    <property type="component" value="Unassembled WGS sequence"/>
</dbReference>
<comment type="caution">
    <text evidence="17">The sequence shown here is derived from an EMBL/GenBank/DDBJ whole genome shotgun (WGS) entry which is preliminary data.</text>
</comment>
<dbReference type="InterPro" id="IPR011009">
    <property type="entry name" value="Kinase-like_dom_sf"/>
</dbReference>
<comment type="subcellular location">
    <subcellularLocation>
        <location evidence="1">Membrane</location>
        <topology evidence="1">Single-pass type I membrane protein</topology>
    </subcellularLocation>
</comment>
<evidence type="ECO:0000256" key="11">
    <source>
        <dbReference type="ARBA" id="ARBA00022989"/>
    </source>
</evidence>
<keyword evidence="9" id="KW-0418">Kinase</keyword>
<dbReference type="SUPFAM" id="SSF52058">
    <property type="entry name" value="L domain-like"/>
    <property type="match status" value="1"/>
</dbReference>
<dbReference type="PANTHER" id="PTHR27009">
    <property type="entry name" value="RUST RESISTANCE KINASE LR10-RELATED"/>
    <property type="match status" value="1"/>
</dbReference>
<reference evidence="17 18" key="1">
    <citation type="journal article" date="2023" name="Plants (Basel)">
        <title>Bridging the Gap: Combining Genomics and Transcriptomics Approaches to Understand Stylosanthes scabra, an Orphan Legume from the Brazilian Caatinga.</title>
        <authorList>
            <person name="Ferreira-Neto J.R.C."/>
            <person name="da Silva M.D."/>
            <person name="Binneck E."/>
            <person name="de Melo N.F."/>
            <person name="da Silva R.H."/>
            <person name="de Melo A.L.T.M."/>
            <person name="Pandolfi V."/>
            <person name="Bustamante F.O."/>
            <person name="Brasileiro-Vidal A.C."/>
            <person name="Benko-Iseppon A.M."/>
        </authorList>
    </citation>
    <scope>NUCLEOTIDE SEQUENCE [LARGE SCALE GENOMIC DNA]</scope>
    <source>
        <tissue evidence="17">Leaves</tissue>
    </source>
</reference>
<evidence type="ECO:0000256" key="12">
    <source>
        <dbReference type="ARBA" id="ARBA00023136"/>
    </source>
</evidence>
<dbReference type="InterPro" id="IPR032675">
    <property type="entry name" value="LRR_dom_sf"/>
</dbReference>
<evidence type="ECO:0000313" key="18">
    <source>
        <dbReference type="Proteomes" id="UP001341840"/>
    </source>
</evidence>
<evidence type="ECO:0000313" key="17">
    <source>
        <dbReference type="EMBL" id="MED6120984.1"/>
    </source>
</evidence>
<keyword evidence="13" id="KW-0325">Glycoprotein</keyword>
<keyword evidence="4" id="KW-0808">Transferase</keyword>
<name>A0ABU6RAG9_9FABA</name>
<gene>
    <name evidence="17" type="ORF">PIB30_025761</name>
</gene>
<evidence type="ECO:0000256" key="1">
    <source>
        <dbReference type="ARBA" id="ARBA00004479"/>
    </source>
</evidence>
<dbReference type="Pfam" id="PF00069">
    <property type="entry name" value="Pkinase"/>
    <property type="match status" value="1"/>
</dbReference>
<keyword evidence="18" id="KW-1185">Reference proteome</keyword>
<sequence length="709" mass="80080">MRCTLLTALESTRKPRNNHNATDYQSYTVLDKIKGVVSNNVIKGEEANYLKKLKKLVLRKHVRVDRSELHLLWWNLQPRFIVVQGTTPFRSQQLFSLSHTPHSQCPTTAGPEVQQLHLRNLNTLEQFALDNNTNLAPWTLFSTNVADCSSLSLLSLVKLQGVANTPNSLMNQSMLWQIVLALATTLSQAFVYPFLLARTWRGNNPCKGWSFITCDIQDKIITVNLTKLNLNGTISPAFANLTDLQQLYLSGNNLKGSIPESLTTLSQLKILDVSHNNLSEAIPRFSQGITLNTSNNFFLITAHSPHPSPLPLSTKLGIAASSVVGVLVIFGVIIFIRRKRFNLVEKIMLRRERKHGDHYFENLIESYGSLTLKRYTYKEIKRMTNSFKEKLGEGGYGIVYKASLANNGQQVAVKILKESKGSVKEFVDEVFIISRTSHVNIVSLVGFCYDNNKRALVYEFIHNDSLDKFTCRKDSSSTTHDLDWNTLYQISIGIARGLEYLHRGCNTRILHLDIKPQNILLDEHFRSKIADFGLAKICKKDQSIVSIAGTRGTPGYIAPEVFSRAYGEVSHKSDVYSYGMLVLEIIGGRRNYYENVESQAGQICFPDWIYKDLEQGNIPTKCLPHREEENDIAKKMTLVSLWCIQPDPLNRPSISKVIDMLEGSVDSIPYPPKSDLFSSERLISQCTDVSSSNRYETSSTTEEILSEKR</sequence>
<dbReference type="SUPFAM" id="SSF56112">
    <property type="entry name" value="Protein kinase-like (PK-like)"/>
    <property type="match status" value="1"/>
</dbReference>
<dbReference type="Pfam" id="PF13855">
    <property type="entry name" value="LRR_8"/>
    <property type="match status" value="1"/>
</dbReference>
<dbReference type="Gene3D" id="3.80.10.10">
    <property type="entry name" value="Ribonuclease Inhibitor"/>
    <property type="match status" value="1"/>
</dbReference>
<evidence type="ECO:0000256" key="13">
    <source>
        <dbReference type="ARBA" id="ARBA00023180"/>
    </source>
</evidence>
<evidence type="ECO:0000256" key="3">
    <source>
        <dbReference type="ARBA" id="ARBA00022614"/>
    </source>
</evidence>
<protein>
    <recommendedName>
        <fullName evidence="16">Protein kinase domain-containing protein</fullName>
    </recommendedName>
</protein>
<keyword evidence="6" id="KW-0732">Signal</keyword>
<evidence type="ECO:0000256" key="10">
    <source>
        <dbReference type="ARBA" id="ARBA00022840"/>
    </source>
</evidence>
<dbReference type="PROSITE" id="PS00107">
    <property type="entry name" value="PROTEIN_KINASE_ATP"/>
    <property type="match status" value="1"/>
</dbReference>
<evidence type="ECO:0000256" key="9">
    <source>
        <dbReference type="ARBA" id="ARBA00022777"/>
    </source>
</evidence>
<dbReference type="InterPro" id="IPR000719">
    <property type="entry name" value="Prot_kinase_dom"/>
</dbReference>
<keyword evidence="8 14" id="KW-0547">Nucleotide-binding</keyword>
<feature type="transmembrane region" description="Helical" evidence="15">
    <location>
        <begin position="316"/>
        <end position="336"/>
    </location>
</feature>